<dbReference type="Proteomes" id="UP000886523">
    <property type="component" value="Unassembled WGS sequence"/>
</dbReference>
<sequence length="150" mass="15308">MAIPPPPGVFAIINSVPDPVTGIGLAVQFIPNPPIGAPLSVAPYDAGNPVQLWQFNPAVPPPDATTIVPLLNAGAQAIALGALVAAAVGGAPTPGHSMRLNPSLALQFNPEGRVWNLVEPAPNAPVGLNLPEAGNQLQRWILLPVPFVGP</sequence>
<proteinExistence type="predicted"/>
<protein>
    <submittedName>
        <fullName evidence="1">Uncharacterized protein</fullName>
    </submittedName>
</protein>
<evidence type="ECO:0000313" key="2">
    <source>
        <dbReference type="Proteomes" id="UP000886523"/>
    </source>
</evidence>
<name>A0A9P6E0L9_9AGAM</name>
<evidence type="ECO:0000313" key="1">
    <source>
        <dbReference type="EMBL" id="KAF9518003.1"/>
    </source>
</evidence>
<dbReference type="AlphaFoldDB" id="A0A9P6E0L9"/>
<keyword evidence="2" id="KW-1185">Reference proteome</keyword>
<accession>A0A9P6E0L9</accession>
<gene>
    <name evidence="1" type="ORF">BS47DRAFT_1338890</name>
</gene>
<comment type="caution">
    <text evidence="1">The sequence shown here is derived from an EMBL/GenBank/DDBJ whole genome shotgun (WGS) entry which is preliminary data.</text>
</comment>
<reference evidence="1" key="1">
    <citation type="journal article" date="2020" name="Nat. Commun.">
        <title>Large-scale genome sequencing of mycorrhizal fungi provides insights into the early evolution of symbiotic traits.</title>
        <authorList>
            <person name="Miyauchi S."/>
            <person name="Kiss E."/>
            <person name="Kuo A."/>
            <person name="Drula E."/>
            <person name="Kohler A."/>
            <person name="Sanchez-Garcia M."/>
            <person name="Morin E."/>
            <person name="Andreopoulos B."/>
            <person name="Barry K.W."/>
            <person name="Bonito G."/>
            <person name="Buee M."/>
            <person name="Carver A."/>
            <person name="Chen C."/>
            <person name="Cichocki N."/>
            <person name="Clum A."/>
            <person name="Culley D."/>
            <person name="Crous P.W."/>
            <person name="Fauchery L."/>
            <person name="Girlanda M."/>
            <person name="Hayes R.D."/>
            <person name="Keri Z."/>
            <person name="LaButti K."/>
            <person name="Lipzen A."/>
            <person name="Lombard V."/>
            <person name="Magnuson J."/>
            <person name="Maillard F."/>
            <person name="Murat C."/>
            <person name="Nolan M."/>
            <person name="Ohm R.A."/>
            <person name="Pangilinan J."/>
            <person name="Pereira M.F."/>
            <person name="Perotto S."/>
            <person name="Peter M."/>
            <person name="Pfister S."/>
            <person name="Riley R."/>
            <person name="Sitrit Y."/>
            <person name="Stielow J.B."/>
            <person name="Szollosi G."/>
            <person name="Zifcakova L."/>
            <person name="Stursova M."/>
            <person name="Spatafora J.W."/>
            <person name="Tedersoo L."/>
            <person name="Vaario L.M."/>
            <person name="Yamada A."/>
            <person name="Yan M."/>
            <person name="Wang P."/>
            <person name="Xu J."/>
            <person name="Bruns T."/>
            <person name="Baldrian P."/>
            <person name="Vilgalys R."/>
            <person name="Dunand C."/>
            <person name="Henrissat B."/>
            <person name="Grigoriev I.V."/>
            <person name="Hibbett D."/>
            <person name="Nagy L.G."/>
            <person name="Martin F.M."/>
        </authorList>
    </citation>
    <scope>NUCLEOTIDE SEQUENCE</scope>
    <source>
        <strain evidence="1">UP504</strain>
    </source>
</reference>
<dbReference type="EMBL" id="MU128928">
    <property type="protein sequence ID" value="KAF9518003.1"/>
    <property type="molecule type" value="Genomic_DNA"/>
</dbReference>
<organism evidence="1 2">
    <name type="scientific">Hydnum rufescens UP504</name>
    <dbReference type="NCBI Taxonomy" id="1448309"/>
    <lineage>
        <taxon>Eukaryota</taxon>
        <taxon>Fungi</taxon>
        <taxon>Dikarya</taxon>
        <taxon>Basidiomycota</taxon>
        <taxon>Agaricomycotina</taxon>
        <taxon>Agaricomycetes</taxon>
        <taxon>Cantharellales</taxon>
        <taxon>Hydnaceae</taxon>
        <taxon>Hydnum</taxon>
    </lineage>
</organism>